<comment type="caution">
    <text evidence="2">The sequence shown here is derived from an EMBL/GenBank/DDBJ whole genome shotgun (WGS) entry which is preliminary data.</text>
</comment>
<evidence type="ECO:0000313" key="3">
    <source>
        <dbReference type="Proteomes" id="UP001589748"/>
    </source>
</evidence>
<evidence type="ECO:0000259" key="1">
    <source>
        <dbReference type="SMART" id="SM00833"/>
    </source>
</evidence>
<proteinExistence type="predicted"/>
<dbReference type="SUPFAM" id="SSF90002">
    <property type="entry name" value="Hypothetical protein YjiA, C-terminal domain"/>
    <property type="match status" value="1"/>
</dbReference>
<dbReference type="SMART" id="SM00833">
    <property type="entry name" value="CobW_C"/>
    <property type="match status" value="1"/>
</dbReference>
<dbReference type="RefSeq" id="WP_380138634.1">
    <property type="nucleotide sequence ID" value="NZ_JBHLUI010000009.1"/>
</dbReference>
<reference evidence="2 3" key="1">
    <citation type="submission" date="2024-09" db="EMBL/GenBank/DDBJ databases">
        <authorList>
            <person name="Sun Q."/>
            <person name="Mori K."/>
        </authorList>
    </citation>
    <scope>NUCLEOTIDE SEQUENCE [LARGE SCALE GENOMIC DNA]</scope>
    <source>
        <strain evidence="2 3">TISTR 1856</strain>
    </source>
</reference>
<dbReference type="InterPro" id="IPR027417">
    <property type="entry name" value="P-loop_NTPase"/>
</dbReference>
<organism evidence="2 3">
    <name type="scientific">Kineococcus gynurae</name>
    <dbReference type="NCBI Taxonomy" id="452979"/>
    <lineage>
        <taxon>Bacteria</taxon>
        <taxon>Bacillati</taxon>
        <taxon>Actinomycetota</taxon>
        <taxon>Actinomycetes</taxon>
        <taxon>Kineosporiales</taxon>
        <taxon>Kineosporiaceae</taxon>
        <taxon>Kineococcus</taxon>
    </lineage>
</organism>
<gene>
    <name evidence="2" type="ORF">ACFFVI_04585</name>
</gene>
<dbReference type="Proteomes" id="UP001589748">
    <property type="component" value="Unassembled WGS sequence"/>
</dbReference>
<evidence type="ECO:0000313" key="2">
    <source>
        <dbReference type="EMBL" id="MFB9376240.1"/>
    </source>
</evidence>
<dbReference type="EMBL" id="JBHMDM010000003">
    <property type="protein sequence ID" value="MFB9376240.1"/>
    <property type="molecule type" value="Genomic_DNA"/>
</dbReference>
<dbReference type="Gene3D" id="3.40.50.300">
    <property type="entry name" value="P-loop containing nucleotide triphosphate hydrolases"/>
    <property type="match status" value="1"/>
</dbReference>
<dbReference type="PANTHER" id="PTHR43603">
    <property type="entry name" value="COBW DOMAIN-CONTAINING PROTEIN DDB_G0274527"/>
    <property type="match status" value="1"/>
</dbReference>
<dbReference type="InterPro" id="IPR011629">
    <property type="entry name" value="CobW-like_C"/>
</dbReference>
<dbReference type="PANTHER" id="PTHR43603:SF1">
    <property type="entry name" value="ZINC-REGULATED GTPASE METALLOPROTEIN ACTIVATOR 1"/>
    <property type="match status" value="1"/>
</dbReference>
<dbReference type="InterPro" id="IPR051927">
    <property type="entry name" value="Zn_Chap_cDPG_Synth"/>
</dbReference>
<accession>A0ABV5LQ74</accession>
<sequence>MAPVPLTVVCSLDPVLRDCVTATVLWDLDDTVVLRYDLHAGSDTEEGWVARLVADAGGVEEDVRLPLEHACLDCALREDLLPTLLTVARSGRWARVVLALPVAAEPSPLLKALTHSSCEGVALSEAVRLDAVVTVAATDRVADDLLGDDSLLEAGVQAAAGGDERACGEVLAHQLDETDLLLVVGPADARAEAVLAHVCSGTRTGLHEVTGRAVTARRRVGTHDRSDLRRAHPTGAADGEHAWTLDLHSARALHPRRLLSRLEQIGAGRLRSRGVFWLPARRDVVGAWDGAGGSLSIGSVGPWDAQGPRTRLVVTGDDPADADRVRRAFEEILATTEEAAALAGAAQDGLEPWLGPVAGDPHDLEGYGRVA</sequence>
<feature type="domain" description="CobW C-terminal" evidence="1">
    <location>
        <begin position="242"/>
        <end position="333"/>
    </location>
</feature>
<name>A0ABV5LQ74_9ACTN</name>
<protein>
    <submittedName>
        <fullName evidence="2">CobW family GTP-binding protein</fullName>
    </submittedName>
</protein>
<dbReference type="Pfam" id="PF07683">
    <property type="entry name" value="CobW_C"/>
    <property type="match status" value="1"/>
</dbReference>
<keyword evidence="3" id="KW-1185">Reference proteome</keyword>